<keyword evidence="2" id="KW-0378">Hydrolase</keyword>
<evidence type="ECO:0000313" key="2">
    <source>
        <dbReference type="EMBL" id="CAB4152831.1"/>
    </source>
</evidence>
<feature type="domain" description="Peptidase M15C" evidence="1">
    <location>
        <begin position="89"/>
        <end position="153"/>
    </location>
</feature>
<sequence>MLTTKQLIEKYGRPNETGAGYLVTIDLPYPMRLAWDTKTKVKRISVHKLVAENFKAVFNDLLAHYGYEKIVELGIDLYGGTFNFRKMRGGTDWSKHSWGVAIDLDPARNTLKETKSTARFARPEYQPMINIFYKHGFISLGVEKNYDWMHFEIRK</sequence>
<organism evidence="2">
    <name type="scientific">uncultured Caudovirales phage</name>
    <dbReference type="NCBI Taxonomy" id="2100421"/>
    <lineage>
        <taxon>Viruses</taxon>
        <taxon>Duplodnaviria</taxon>
        <taxon>Heunggongvirae</taxon>
        <taxon>Uroviricota</taxon>
        <taxon>Caudoviricetes</taxon>
        <taxon>Peduoviridae</taxon>
        <taxon>Maltschvirus</taxon>
        <taxon>Maltschvirus maltsch</taxon>
    </lineage>
</organism>
<dbReference type="Pfam" id="PF13539">
    <property type="entry name" value="Peptidase_M15_4"/>
    <property type="match status" value="1"/>
</dbReference>
<dbReference type="EMBL" id="LR796578">
    <property type="protein sequence ID" value="CAB4152831.1"/>
    <property type="molecule type" value="Genomic_DNA"/>
</dbReference>
<accession>A0A6J5N491</accession>
<protein>
    <submittedName>
        <fullName evidence="2">D-alanyl-D-alanine carboxypeptidase</fullName>
    </submittedName>
</protein>
<reference evidence="2" key="1">
    <citation type="submission" date="2020-04" db="EMBL/GenBank/DDBJ databases">
        <authorList>
            <person name="Chiriac C."/>
            <person name="Salcher M."/>
            <person name="Ghai R."/>
            <person name="Kavagutti S V."/>
        </authorList>
    </citation>
    <scope>NUCLEOTIDE SEQUENCE</scope>
</reference>
<keyword evidence="2" id="KW-0645">Protease</keyword>
<dbReference type="GO" id="GO:0004180">
    <property type="term" value="F:carboxypeptidase activity"/>
    <property type="evidence" value="ECO:0007669"/>
    <property type="project" value="UniProtKB-KW"/>
</dbReference>
<dbReference type="Gene3D" id="3.30.1380.10">
    <property type="match status" value="1"/>
</dbReference>
<keyword evidence="2" id="KW-0121">Carboxypeptidase</keyword>
<dbReference type="SUPFAM" id="SSF55166">
    <property type="entry name" value="Hedgehog/DD-peptidase"/>
    <property type="match status" value="1"/>
</dbReference>
<name>A0A6J5N491_9CAUD</name>
<evidence type="ECO:0000259" key="1">
    <source>
        <dbReference type="Pfam" id="PF13539"/>
    </source>
</evidence>
<dbReference type="InterPro" id="IPR039561">
    <property type="entry name" value="Peptidase_M15C"/>
</dbReference>
<dbReference type="InterPro" id="IPR009045">
    <property type="entry name" value="Zn_M74/Hedgehog-like"/>
</dbReference>
<proteinExistence type="predicted"/>
<gene>
    <name evidence="2" type="ORF">UFOVP603_28</name>
</gene>